<keyword evidence="3" id="KW-1185">Reference proteome</keyword>
<reference evidence="2 3" key="1">
    <citation type="submission" date="2019-05" db="EMBL/GenBank/DDBJ databases">
        <title>Another draft genome of Portunus trituberculatus and its Hox gene families provides insights of decapod evolution.</title>
        <authorList>
            <person name="Jeong J.-H."/>
            <person name="Song I."/>
            <person name="Kim S."/>
            <person name="Choi T."/>
            <person name="Kim D."/>
            <person name="Ryu S."/>
            <person name="Kim W."/>
        </authorList>
    </citation>
    <scope>NUCLEOTIDE SEQUENCE [LARGE SCALE GENOMIC DNA]</scope>
    <source>
        <tissue evidence="2">Muscle</tissue>
    </source>
</reference>
<proteinExistence type="predicted"/>
<accession>A0A5B7ITU8</accession>
<feature type="compositionally biased region" description="Low complexity" evidence="1">
    <location>
        <begin position="20"/>
        <end position="35"/>
    </location>
</feature>
<name>A0A5B7ITU8_PORTR</name>
<evidence type="ECO:0000256" key="1">
    <source>
        <dbReference type="SAM" id="MobiDB-lite"/>
    </source>
</evidence>
<dbReference type="EMBL" id="VSRR010069853">
    <property type="protein sequence ID" value="MPC85875.1"/>
    <property type="molecule type" value="Genomic_DNA"/>
</dbReference>
<evidence type="ECO:0000313" key="2">
    <source>
        <dbReference type="EMBL" id="MPC85875.1"/>
    </source>
</evidence>
<dbReference type="Proteomes" id="UP000324222">
    <property type="component" value="Unassembled WGS sequence"/>
</dbReference>
<protein>
    <submittedName>
        <fullName evidence="2">Uncharacterized protein</fullName>
    </submittedName>
</protein>
<feature type="region of interest" description="Disordered" evidence="1">
    <location>
        <begin position="1"/>
        <end position="65"/>
    </location>
</feature>
<comment type="caution">
    <text evidence="2">The sequence shown here is derived from an EMBL/GenBank/DDBJ whole genome shotgun (WGS) entry which is preliminary data.</text>
</comment>
<evidence type="ECO:0000313" key="3">
    <source>
        <dbReference type="Proteomes" id="UP000324222"/>
    </source>
</evidence>
<sequence>MYGREQSKHFSPLWAESGKSGIPPSRLPSRGRPSRQAGTVLHATSSQPPVFLSLPDSPPVTPPRLRLQQSVWTAPNTTQKRKPSEFDRRVAWGTYLLQLGMLAGA</sequence>
<organism evidence="2 3">
    <name type="scientific">Portunus trituberculatus</name>
    <name type="common">Swimming crab</name>
    <name type="synonym">Neptunus trituberculatus</name>
    <dbReference type="NCBI Taxonomy" id="210409"/>
    <lineage>
        <taxon>Eukaryota</taxon>
        <taxon>Metazoa</taxon>
        <taxon>Ecdysozoa</taxon>
        <taxon>Arthropoda</taxon>
        <taxon>Crustacea</taxon>
        <taxon>Multicrustacea</taxon>
        <taxon>Malacostraca</taxon>
        <taxon>Eumalacostraca</taxon>
        <taxon>Eucarida</taxon>
        <taxon>Decapoda</taxon>
        <taxon>Pleocyemata</taxon>
        <taxon>Brachyura</taxon>
        <taxon>Eubrachyura</taxon>
        <taxon>Portunoidea</taxon>
        <taxon>Portunidae</taxon>
        <taxon>Portuninae</taxon>
        <taxon>Portunus</taxon>
    </lineage>
</organism>
<dbReference type="AlphaFoldDB" id="A0A5B7ITU8"/>
<gene>
    <name evidence="2" type="ORF">E2C01_080674</name>
</gene>